<organism evidence="2 3">
    <name type="scientific">Candidatus Syntropharchaeum caldarium</name>
    <dbReference type="NCBI Taxonomy" id="1838285"/>
    <lineage>
        <taxon>Archaea</taxon>
        <taxon>Methanobacteriati</taxon>
        <taxon>Methanobacteriota</taxon>
        <taxon>Stenosarchaea group</taxon>
        <taxon>Methanomicrobia</taxon>
        <taxon>Methanosarcinales</taxon>
        <taxon>ANME-2 cluster</taxon>
        <taxon>Candidatus Syntropharchaeum</taxon>
    </lineage>
</organism>
<sequence>MEEKINNISRKVDSVLTDDWIEGFELGWSWVVDFETEMYRLFPYEKESDILRVLYDAGYNSGIKLGKGILNYFELESKSLKERARYFDAFLSRIQIATIKFSKREKHRALTFVGGTPFARAFLGVTEYAICYHTAGIIAGCTKALFDRDVVVVESRCLARGDNDCEFRVWPDELE</sequence>
<dbReference type="Gene3D" id="3.30.1380.20">
    <property type="entry name" value="Trafficking protein particle complex subunit 3"/>
    <property type="match status" value="1"/>
</dbReference>
<reference evidence="2" key="1">
    <citation type="submission" date="2016-05" db="EMBL/GenBank/DDBJ databases">
        <title>Microbial consortia oxidize butane by reversing methanogenesis.</title>
        <authorList>
            <person name="Laso-Perez R."/>
            <person name="Richter M."/>
            <person name="Wegener G."/>
            <person name="Musat F."/>
        </authorList>
    </citation>
    <scope>NUCLEOTIDE SEQUENCE [LARGE SCALE GENOMIC DNA]</scope>
    <source>
        <strain evidence="2">BOX2</strain>
    </source>
</reference>
<evidence type="ECO:0000313" key="3">
    <source>
        <dbReference type="Proteomes" id="UP000186940"/>
    </source>
</evidence>
<dbReference type="InterPro" id="IPR004096">
    <property type="entry name" value="V4R"/>
</dbReference>
<accession>A0A1F2P937</accession>
<evidence type="ECO:0000313" key="2">
    <source>
        <dbReference type="EMBL" id="OFV67778.1"/>
    </source>
</evidence>
<proteinExistence type="predicted"/>
<comment type="caution">
    <text evidence="2">The sequence shown here is derived from an EMBL/GenBank/DDBJ whole genome shotgun (WGS) entry which is preliminary data.</text>
</comment>
<protein>
    <submittedName>
        <fullName evidence="2">4-vinyl reductase, 4VR domain protein</fullName>
    </submittedName>
</protein>
<name>A0A1F2P937_9EURY</name>
<dbReference type="InterPro" id="IPR024096">
    <property type="entry name" value="NO_sig/Golgi_transp_ligand-bd"/>
</dbReference>
<dbReference type="SUPFAM" id="SSF111126">
    <property type="entry name" value="Ligand-binding domain in the NO signalling and Golgi transport"/>
    <property type="match status" value="1"/>
</dbReference>
<feature type="domain" description="4-vinyl reductase 4VR" evidence="1">
    <location>
        <begin position="109"/>
        <end position="171"/>
    </location>
</feature>
<gene>
    <name evidence="2" type="ORF">SCAL_001153</name>
</gene>
<evidence type="ECO:0000259" key="1">
    <source>
        <dbReference type="SMART" id="SM00989"/>
    </source>
</evidence>
<dbReference type="Pfam" id="PF02830">
    <property type="entry name" value="V4R"/>
    <property type="match status" value="1"/>
</dbReference>
<dbReference type="SMART" id="SM00989">
    <property type="entry name" value="V4R"/>
    <property type="match status" value="1"/>
</dbReference>
<dbReference type="EMBL" id="LYOS01000003">
    <property type="protein sequence ID" value="OFV67778.1"/>
    <property type="molecule type" value="Genomic_DNA"/>
</dbReference>
<dbReference type="Proteomes" id="UP000186940">
    <property type="component" value="Unassembled WGS sequence"/>
</dbReference>
<dbReference type="STRING" id="1838285.SCAL_001153"/>
<dbReference type="PANTHER" id="PTHR35090:SF2">
    <property type="entry name" value="ARSR FAMILY TRANSCRIPTIONAL REGULATOR"/>
    <property type="match status" value="1"/>
</dbReference>
<dbReference type="PANTHER" id="PTHR35090">
    <property type="entry name" value="DNA-DIRECTED RNA POLYMERASE SUBUNIT I"/>
    <property type="match status" value="1"/>
</dbReference>
<dbReference type="AlphaFoldDB" id="A0A1F2P937"/>
<keyword evidence="3" id="KW-1185">Reference proteome</keyword>